<dbReference type="InterPro" id="IPR004089">
    <property type="entry name" value="MCPsignal_dom"/>
</dbReference>
<sequence>MFRSVVWKSMIFIGSLSLVGFILLSFISYREAREGITDIIQDVQKNQVRNNKTFIVNQVDTIKTNLTKFTKELDLVKMQDHALLGKMLASFLDASDLISVYIGFANNGHVLVADALQREPYVMTMETHKYDARQRHWYKNAMRTKTWSLSDAYYDTQTKELVVTISIPLIVDGRIVGVIGGDLPLQNIREELSMDKVSPNSYDFLIDNRNMLIVYPNSSLLLKKNPTLDTFINTFKQAGDEKPFFYNINERLSLTKMCSSIKEFGWTICSAVANGDYAKRLNSILFQQVVTTSILILITCAVLFILIRKLLSPIKSIQNGLLGFFSFLNGKSKKTEPINITSQDEFGVMAQIVNENIQSIEAQIISDQTLITEAKDATNEVQKGNFNVIIQGSTTNASLEEFKNSVNSMILTIKEHFIHINKALENYTAYNYTDKLSLNGIQVHSALDTLMQNINMLRDSLASMLSSSLQQGKELQSKSLTLKESVQTLFDGSSKQSTSLQESANTIRKINEAMGMVNSKTQEVTKYSTDIKDVITIISDIAEQTNLLALNAAIEAARAGEHGRGFAVVADEVRKLAERTQKSLSEIEANTNTLVQSIDEMGESIKEQATGISSINEAISELENVTKQNVQIADDTEKIAKEVASMADNIVGEASSKKW</sequence>
<gene>
    <name evidence="11" type="ORF">BBW65_03425</name>
</gene>
<dbReference type="Gene3D" id="1.20.120.1530">
    <property type="match status" value="1"/>
</dbReference>
<dbReference type="PROSITE" id="PS50111">
    <property type="entry name" value="CHEMOTAXIS_TRANSDUC_2"/>
    <property type="match status" value="1"/>
</dbReference>
<keyword evidence="3" id="KW-0145">Chemotaxis</keyword>
<dbReference type="Pfam" id="PF00015">
    <property type="entry name" value="MCPsignal"/>
    <property type="match status" value="1"/>
</dbReference>
<dbReference type="GO" id="GO:0005886">
    <property type="term" value="C:plasma membrane"/>
    <property type="evidence" value="ECO:0007669"/>
    <property type="project" value="UniProtKB-SubCell"/>
</dbReference>
<feature type="transmembrane region" description="Helical" evidence="9">
    <location>
        <begin position="285"/>
        <end position="307"/>
    </location>
</feature>
<dbReference type="KEGG" id="het:BBW65_03425"/>
<dbReference type="EMBL" id="CP016503">
    <property type="protein sequence ID" value="ANV97906.1"/>
    <property type="molecule type" value="Genomic_DNA"/>
</dbReference>
<dbReference type="OrthoDB" id="5348717at2"/>
<dbReference type="PANTHER" id="PTHR32089:SF112">
    <property type="entry name" value="LYSOZYME-LIKE PROTEIN-RELATED"/>
    <property type="match status" value="1"/>
</dbReference>
<protein>
    <recommendedName>
        <fullName evidence="10">Methyl-accepting transducer domain-containing protein</fullName>
    </recommendedName>
</protein>
<keyword evidence="2" id="KW-1003">Cell membrane</keyword>
<evidence type="ECO:0000313" key="12">
    <source>
        <dbReference type="Proteomes" id="UP000092884"/>
    </source>
</evidence>
<dbReference type="Proteomes" id="UP000092884">
    <property type="component" value="Chromosome"/>
</dbReference>
<keyword evidence="12" id="KW-1185">Reference proteome</keyword>
<evidence type="ECO:0000259" key="10">
    <source>
        <dbReference type="PROSITE" id="PS50111"/>
    </source>
</evidence>
<keyword evidence="4 9" id="KW-0812">Transmembrane</keyword>
<dbReference type="CDD" id="cd12913">
    <property type="entry name" value="PDC1_MCP_like"/>
    <property type="match status" value="1"/>
</dbReference>
<evidence type="ECO:0000256" key="1">
    <source>
        <dbReference type="ARBA" id="ARBA00004651"/>
    </source>
</evidence>
<reference evidence="12" key="1">
    <citation type="submission" date="2016-07" db="EMBL/GenBank/DDBJ databases">
        <authorList>
            <person name="Florea S."/>
            <person name="Webb J.S."/>
            <person name="Jaromczyk J."/>
            <person name="Schardl C.L."/>
        </authorList>
    </citation>
    <scope>NUCLEOTIDE SEQUENCE [LARGE SCALE GENOMIC DNA]</scope>
    <source>
        <strain evidence="12">MIT 01-6242</strain>
    </source>
</reference>
<dbReference type="Gene3D" id="1.10.287.950">
    <property type="entry name" value="Methyl-accepting chemotaxis protein"/>
    <property type="match status" value="1"/>
</dbReference>
<proteinExistence type="predicted"/>
<keyword evidence="6 9" id="KW-0472">Membrane</keyword>
<evidence type="ECO:0000256" key="4">
    <source>
        <dbReference type="ARBA" id="ARBA00022692"/>
    </source>
</evidence>
<dbReference type="InterPro" id="IPR033479">
    <property type="entry name" value="dCache_1"/>
</dbReference>
<dbReference type="Pfam" id="PF02743">
    <property type="entry name" value="dCache_1"/>
    <property type="match status" value="1"/>
</dbReference>
<evidence type="ECO:0000256" key="8">
    <source>
        <dbReference type="PROSITE-ProRule" id="PRU00284"/>
    </source>
</evidence>
<evidence type="ECO:0000256" key="3">
    <source>
        <dbReference type="ARBA" id="ARBA00022500"/>
    </source>
</evidence>
<dbReference type="AlphaFoldDB" id="A0A1B1U572"/>
<keyword evidence="5 9" id="KW-1133">Transmembrane helix</keyword>
<dbReference type="PANTHER" id="PTHR32089">
    <property type="entry name" value="METHYL-ACCEPTING CHEMOTAXIS PROTEIN MCPB"/>
    <property type="match status" value="1"/>
</dbReference>
<evidence type="ECO:0000256" key="9">
    <source>
        <dbReference type="SAM" id="Phobius"/>
    </source>
</evidence>
<evidence type="ECO:0000256" key="2">
    <source>
        <dbReference type="ARBA" id="ARBA00022475"/>
    </source>
</evidence>
<dbReference type="InterPro" id="IPR029151">
    <property type="entry name" value="Sensor-like_sf"/>
</dbReference>
<dbReference type="SUPFAM" id="SSF58104">
    <property type="entry name" value="Methyl-accepting chemotaxis protein (MCP) signaling domain"/>
    <property type="match status" value="1"/>
</dbReference>
<dbReference type="GO" id="GO:0007165">
    <property type="term" value="P:signal transduction"/>
    <property type="evidence" value="ECO:0007669"/>
    <property type="project" value="UniProtKB-KW"/>
</dbReference>
<dbReference type="SUPFAM" id="SSF103190">
    <property type="entry name" value="Sensory domain-like"/>
    <property type="match status" value="1"/>
</dbReference>
<name>A0A1B1U572_9HELI</name>
<dbReference type="RefSeq" id="WP_066339714.1">
    <property type="nucleotide sequence ID" value="NZ_CP016503.1"/>
</dbReference>
<dbReference type="Gene3D" id="3.30.450.20">
    <property type="entry name" value="PAS domain"/>
    <property type="match status" value="2"/>
</dbReference>
<dbReference type="GO" id="GO:0006935">
    <property type="term" value="P:chemotaxis"/>
    <property type="evidence" value="ECO:0007669"/>
    <property type="project" value="UniProtKB-KW"/>
</dbReference>
<evidence type="ECO:0000256" key="6">
    <source>
        <dbReference type="ARBA" id="ARBA00023136"/>
    </source>
</evidence>
<accession>A0A1B1U572</accession>
<dbReference type="SMART" id="SM00283">
    <property type="entry name" value="MA"/>
    <property type="match status" value="1"/>
</dbReference>
<evidence type="ECO:0000256" key="5">
    <source>
        <dbReference type="ARBA" id="ARBA00022989"/>
    </source>
</evidence>
<evidence type="ECO:0000256" key="7">
    <source>
        <dbReference type="ARBA" id="ARBA00023224"/>
    </source>
</evidence>
<feature type="domain" description="Methyl-accepting transducer" evidence="10">
    <location>
        <begin position="439"/>
        <end position="659"/>
    </location>
</feature>
<dbReference type="STRING" id="222136.BBW65_03425"/>
<organism evidence="11 12">
    <name type="scientific">Helicobacter enhydrae</name>
    <dbReference type="NCBI Taxonomy" id="222136"/>
    <lineage>
        <taxon>Bacteria</taxon>
        <taxon>Pseudomonadati</taxon>
        <taxon>Campylobacterota</taxon>
        <taxon>Epsilonproteobacteria</taxon>
        <taxon>Campylobacterales</taxon>
        <taxon>Helicobacteraceae</taxon>
        <taxon>Helicobacter</taxon>
    </lineage>
</organism>
<evidence type="ECO:0000313" key="11">
    <source>
        <dbReference type="EMBL" id="ANV97906.1"/>
    </source>
</evidence>
<comment type="subcellular location">
    <subcellularLocation>
        <location evidence="1">Cell membrane</location>
        <topology evidence="1">Multi-pass membrane protein</topology>
    </subcellularLocation>
</comment>
<keyword evidence="7 8" id="KW-0807">Transducer</keyword>